<sequence length="242" mass="26905">MSVIAFVLLTTLLGCAEVAFCQNCTLPVGLHGNWKSSNLGTVNVTSTSPSLAFSRIFSVQNVTRNDFDCVSISGDKYVLRSKHSEITFNNNPDYYLWMCMQFFRASDYSYYFYMFSMKESFYGNVRILGGTNDSATTPVSKVCGETIPASEFYTLIKSGHETTAAVDCPDALLGSFNYTFQNATGLVYCKNTINACAATTLRTHLIVNTTGFHEAFLLELRNTTMYCQLHVRGGVVRLSVQR</sequence>
<proteinExistence type="predicted"/>
<feature type="chain" id="PRO_5039600823" description="Lipocalin" evidence="1">
    <location>
        <begin position="22"/>
        <end position="242"/>
    </location>
</feature>
<evidence type="ECO:0000256" key="1">
    <source>
        <dbReference type="SAM" id="SignalP"/>
    </source>
</evidence>
<keyword evidence="3" id="KW-1185">Reference proteome</keyword>
<feature type="signal peptide" evidence="1">
    <location>
        <begin position="1"/>
        <end position="21"/>
    </location>
</feature>
<dbReference type="EMBL" id="JAIWYP010000011">
    <property type="protein sequence ID" value="KAH3742314.1"/>
    <property type="molecule type" value="Genomic_DNA"/>
</dbReference>
<comment type="caution">
    <text evidence="2">The sequence shown here is derived from an EMBL/GenBank/DDBJ whole genome shotgun (WGS) entry which is preliminary data.</text>
</comment>
<evidence type="ECO:0000313" key="3">
    <source>
        <dbReference type="Proteomes" id="UP000828390"/>
    </source>
</evidence>
<organism evidence="2 3">
    <name type="scientific">Dreissena polymorpha</name>
    <name type="common">Zebra mussel</name>
    <name type="synonym">Mytilus polymorpha</name>
    <dbReference type="NCBI Taxonomy" id="45954"/>
    <lineage>
        <taxon>Eukaryota</taxon>
        <taxon>Metazoa</taxon>
        <taxon>Spiralia</taxon>
        <taxon>Lophotrochozoa</taxon>
        <taxon>Mollusca</taxon>
        <taxon>Bivalvia</taxon>
        <taxon>Autobranchia</taxon>
        <taxon>Heteroconchia</taxon>
        <taxon>Euheterodonta</taxon>
        <taxon>Imparidentia</taxon>
        <taxon>Neoheterodontei</taxon>
        <taxon>Myida</taxon>
        <taxon>Dreissenoidea</taxon>
        <taxon>Dreissenidae</taxon>
        <taxon>Dreissena</taxon>
    </lineage>
</organism>
<dbReference type="Proteomes" id="UP000828390">
    <property type="component" value="Unassembled WGS sequence"/>
</dbReference>
<protein>
    <recommendedName>
        <fullName evidence="4">Lipocalin</fullName>
    </recommendedName>
</protein>
<name>A0A9D4I2W1_DREPO</name>
<gene>
    <name evidence="2" type="ORF">DPMN_049054</name>
</gene>
<evidence type="ECO:0000313" key="2">
    <source>
        <dbReference type="EMBL" id="KAH3742314.1"/>
    </source>
</evidence>
<reference evidence="2" key="2">
    <citation type="submission" date="2020-11" db="EMBL/GenBank/DDBJ databases">
        <authorList>
            <person name="McCartney M.A."/>
            <person name="Auch B."/>
            <person name="Kono T."/>
            <person name="Mallez S."/>
            <person name="Becker A."/>
            <person name="Gohl D.M."/>
            <person name="Silverstein K.A.T."/>
            <person name="Koren S."/>
            <person name="Bechman K.B."/>
            <person name="Herman A."/>
            <person name="Abrahante J.E."/>
            <person name="Garbe J."/>
        </authorList>
    </citation>
    <scope>NUCLEOTIDE SEQUENCE</scope>
    <source>
        <strain evidence="2">Duluth1</strain>
        <tissue evidence="2">Whole animal</tissue>
    </source>
</reference>
<dbReference type="AlphaFoldDB" id="A0A9D4I2W1"/>
<keyword evidence="1" id="KW-0732">Signal</keyword>
<reference evidence="2" key="1">
    <citation type="journal article" date="2019" name="bioRxiv">
        <title>The Genome of the Zebra Mussel, Dreissena polymorpha: A Resource for Invasive Species Research.</title>
        <authorList>
            <person name="McCartney M.A."/>
            <person name="Auch B."/>
            <person name="Kono T."/>
            <person name="Mallez S."/>
            <person name="Zhang Y."/>
            <person name="Obille A."/>
            <person name="Becker A."/>
            <person name="Abrahante J.E."/>
            <person name="Garbe J."/>
            <person name="Badalamenti J.P."/>
            <person name="Herman A."/>
            <person name="Mangelson H."/>
            <person name="Liachko I."/>
            <person name="Sullivan S."/>
            <person name="Sone E.D."/>
            <person name="Koren S."/>
            <person name="Silverstein K.A.T."/>
            <person name="Beckman K.B."/>
            <person name="Gohl D.M."/>
        </authorList>
    </citation>
    <scope>NUCLEOTIDE SEQUENCE</scope>
    <source>
        <strain evidence="2">Duluth1</strain>
        <tissue evidence="2">Whole animal</tissue>
    </source>
</reference>
<accession>A0A9D4I2W1</accession>
<evidence type="ECO:0008006" key="4">
    <source>
        <dbReference type="Google" id="ProtNLM"/>
    </source>
</evidence>